<keyword evidence="5 8" id="KW-0249">Electron transport</keyword>
<dbReference type="InterPro" id="IPR010208">
    <property type="entry name" value="Ion_transpt_RnfC/RsxC"/>
</dbReference>
<evidence type="ECO:0000313" key="11">
    <source>
        <dbReference type="EMBL" id="VFK55523.1"/>
    </source>
</evidence>
<name>A0A450ZNT5_9GAMM</name>
<evidence type="ECO:0000256" key="6">
    <source>
        <dbReference type="ARBA" id="ARBA00023004"/>
    </source>
</evidence>
<dbReference type="EMBL" id="CAADFY010000030">
    <property type="protein sequence ID" value="VFK53871.1"/>
    <property type="molecule type" value="Genomic_DNA"/>
</dbReference>
<accession>A0A450ZNT5</accession>
<dbReference type="HAMAP" id="MF_00461">
    <property type="entry name" value="RsxC_RnfC"/>
    <property type="match status" value="1"/>
</dbReference>
<evidence type="ECO:0000256" key="7">
    <source>
        <dbReference type="ARBA" id="ARBA00023014"/>
    </source>
</evidence>
<dbReference type="NCBIfam" id="NF003454">
    <property type="entry name" value="PRK05035.1"/>
    <property type="match status" value="1"/>
</dbReference>
<feature type="binding site" evidence="8">
    <location>
        <position position="449"/>
    </location>
    <ligand>
        <name>[4Fe-4S] cluster</name>
        <dbReference type="ChEBI" id="CHEBI:49883"/>
        <label>2</label>
    </ligand>
</feature>
<dbReference type="Pfam" id="PF13183">
    <property type="entry name" value="Fer4_8"/>
    <property type="match status" value="1"/>
</dbReference>
<dbReference type="Pfam" id="PF10531">
    <property type="entry name" value="SLBB"/>
    <property type="match status" value="1"/>
</dbReference>
<reference evidence="11" key="1">
    <citation type="submission" date="2019-02" db="EMBL/GenBank/DDBJ databases">
        <authorList>
            <person name="Gruber-Vodicka R. H."/>
            <person name="Seah K. B. B."/>
        </authorList>
    </citation>
    <scope>NUCLEOTIDE SEQUENCE</scope>
    <source>
        <strain evidence="11">BECK_BY2</strain>
        <strain evidence="10">BECK_BY3</strain>
    </source>
</reference>
<feature type="binding site" evidence="8">
    <location>
        <position position="403"/>
    </location>
    <ligand>
        <name>[4Fe-4S] cluster</name>
        <dbReference type="ChEBI" id="CHEBI:49883"/>
        <label>1</label>
    </ligand>
</feature>
<dbReference type="InterPro" id="IPR037225">
    <property type="entry name" value="Nuo51_FMN-bd_sf"/>
</dbReference>
<dbReference type="GO" id="GO:0046872">
    <property type="term" value="F:metal ion binding"/>
    <property type="evidence" value="ECO:0007669"/>
    <property type="project" value="UniProtKB-KW"/>
</dbReference>
<keyword evidence="4 8" id="KW-0677">Repeat</keyword>
<evidence type="ECO:0000256" key="8">
    <source>
        <dbReference type="HAMAP-Rule" id="MF_00461"/>
    </source>
</evidence>
<dbReference type="GO" id="GO:0005886">
    <property type="term" value="C:plasma membrane"/>
    <property type="evidence" value="ECO:0007669"/>
    <property type="project" value="UniProtKB-SubCell"/>
</dbReference>
<organism evidence="11">
    <name type="scientific">Candidatus Kentrum sp. TUN</name>
    <dbReference type="NCBI Taxonomy" id="2126343"/>
    <lineage>
        <taxon>Bacteria</taxon>
        <taxon>Pseudomonadati</taxon>
        <taxon>Pseudomonadota</taxon>
        <taxon>Gammaproteobacteria</taxon>
        <taxon>Candidatus Kentrum</taxon>
    </lineage>
</organism>
<dbReference type="PROSITE" id="PS51379">
    <property type="entry name" value="4FE4S_FER_2"/>
    <property type="match status" value="1"/>
</dbReference>
<evidence type="ECO:0000256" key="5">
    <source>
        <dbReference type="ARBA" id="ARBA00022982"/>
    </source>
</evidence>
<keyword evidence="3 8" id="KW-0479">Metal-binding</keyword>
<protein>
    <recommendedName>
        <fullName evidence="8">Ion-translocating oxidoreductase complex subunit C</fullName>
        <ecNumber evidence="8">7.-.-.-</ecNumber>
    </recommendedName>
    <alternativeName>
        <fullName evidence="8">Rnf electron transport complex subunit C</fullName>
    </alternativeName>
</protein>
<comment type="function">
    <text evidence="8">Part of a membrane-bound complex that couples electron transfer with translocation of ions across the membrane.</text>
</comment>
<dbReference type="Pfam" id="PF01512">
    <property type="entry name" value="Complex1_51K"/>
    <property type="match status" value="1"/>
</dbReference>
<dbReference type="InterPro" id="IPR026902">
    <property type="entry name" value="RnfC_N"/>
</dbReference>
<dbReference type="InterPro" id="IPR017896">
    <property type="entry name" value="4Fe4S_Fe-S-bd"/>
</dbReference>
<sequence>MVFSSNNLFSKVIRNDSNGENVGSDLSMRGGIFGWGKATFSHGIHPPTLKGKTYDKNIRRMSFAPRMVLPLSQHFGAPSKPIVRQGQEVARGDLIAEADGFMSVPLHAPATGVVEKIGLMPTARGPKAEAIVLKVHKGANQMVLHESPQDLNNMAPGDIVKAVQNTGMVGLGGASFPTHVKMALPKDHKVDTVMVNGCECEPYLTTDHRVMLENSLNLFAGIRIAMKAVNAERAVIGIEDNKKDAIDALRVACPDDGSIIVGEMKTKYPQGAEKMMLKALLGREVPSGGFPSAVGVSVYNVATLAQLGALLPRGRGLIERVITVTGPGIEKPGNYLVALGTPLGFLLEDLGYHGGVGHIILGGPMMGVSASSLDVPITKGISGILVLTDEEKSVQTPKQVWPCIKCAECLKACPIHLNPSYLGMLAAQRRYKTMEENFYLNDCFECGCCSYVCPAGIPLVQYFRIAKALNREVAAAEKAN</sequence>
<feature type="domain" description="4Fe-4S ferredoxin-type" evidence="9">
    <location>
        <begin position="434"/>
        <end position="463"/>
    </location>
</feature>
<proteinExistence type="inferred from homology"/>
<dbReference type="InterPro" id="IPR011538">
    <property type="entry name" value="Nuo51_FMN-bd"/>
</dbReference>
<evidence type="ECO:0000256" key="4">
    <source>
        <dbReference type="ARBA" id="ARBA00022737"/>
    </source>
</evidence>
<dbReference type="AlphaFoldDB" id="A0A450ZNT5"/>
<feature type="binding site" evidence="8">
    <location>
        <position position="413"/>
    </location>
    <ligand>
        <name>[4Fe-4S] cluster</name>
        <dbReference type="ChEBI" id="CHEBI:49883"/>
        <label>2</label>
    </ligand>
</feature>
<comment type="cofactor">
    <cofactor evidence="8">
        <name>[4Fe-4S] cluster</name>
        <dbReference type="ChEBI" id="CHEBI:49883"/>
    </cofactor>
    <text evidence="8">Binds 2 [4Fe-4S] clusters per subunit.</text>
</comment>
<dbReference type="EMBL" id="CAADFV010000030">
    <property type="protein sequence ID" value="VFK55523.1"/>
    <property type="molecule type" value="Genomic_DNA"/>
</dbReference>
<keyword evidence="8" id="KW-1003">Cell membrane</keyword>
<feature type="binding site" evidence="8">
    <location>
        <position position="409"/>
    </location>
    <ligand>
        <name>[4Fe-4S] cluster</name>
        <dbReference type="ChEBI" id="CHEBI:49883"/>
        <label>1</label>
    </ligand>
</feature>
<evidence type="ECO:0000256" key="3">
    <source>
        <dbReference type="ARBA" id="ARBA00022723"/>
    </source>
</evidence>
<feature type="binding site" evidence="8">
    <location>
        <position position="406"/>
    </location>
    <ligand>
        <name>[4Fe-4S] cluster</name>
        <dbReference type="ChEBI" id="CHEBI:49883"/>
        <label>1</label>
    </ligand>
</feature>
<keyword evidence="6 8" id="KW-0408">Iron</keyword>
<comment type="subcellular location">
    <subcellularLocation>
        <location evidence="8">Cell inner membrane</location>
        <topology evidence="8">Peripheral membrane protein</topology>
    </subcellularLocation>
</comment>
<dbReference type="PANTHER" id="PTHR43034">
    <property type="entry name" value="ION-TRANSLOCATING OXIDOREDUCTASE COMPLEX SUBUNIT C"/>
    <property type="match status" value="1"/>
</dbReference>
<evidence type="ECO:0000259" key="9">
    <source>
        <dbReference type="PROSITE" id="PS51379"/>
    </source>
</evidence>
<keyword evidence="8" id="KW-0997">Cell inner membrane</keyword>
<dbReference type="InterPro" id="IPR019554">
    <property type="entry name" value="Soluble_ligand-bd"/>
</dbReference>
<dbReference type="Gene3D" id="3.40.50.11540">
    <property type="entry name" value="NADH-ubiquinone oxidoreductase 51kDa subunit"/>
    <property type="match status" value="1"/>
</dbReference>
<dbReference type="GO" id="GO:0022900">
    <property type="term" value="P:electron transport chain"/>
    <property type="evidence" value="ECO:0007669"/>
    <property type="project" value="UniProtKB-UniRule"/>
</dbReference>
<dbReference type="NCBIfam" id="TIGR01945">
    <property type="entry name" value="rnfC"/>
    <property type="match status" value="1"/>
</dbReference>
<dbReference type="SUPFAM" id="SSF142019">
    <property type="entry name" value="Nqo1 FMN-binding domain-like"/>
    <property type="match status" value="1"/>
</dbReference>
<keyword evidence="1 8" id="KW-0813">Transport</keyword>
<dbReference type="EC" id="7.-.-.-" evidence="8"/>
<evidence type="ECO:0000256" key="2">
    <source>
        <dbReference type="ARBA" id="ARBA00022485"/>
    </source>
</evidence>
<evidence type="ECO:0000256" key="1">
    <source>
        <dbReference type="ARBA" id="ARBA00022448"/>
    </source>
</evidence>
<evidence type="ECO:0000313" key="10">
    <source>
        <dbReference type="EMBL" id="VFK53871.1"/>
    </source>
</evidence>
<dbReference type="InterPro" id="IPR017900">
    <property type="entry name" value="4Fe4S_Fe_S_CS"/>
</dbReference>
<dbReference type="Gene3D" id="3.30.70.20">
    <property type="match status" value="1"/>
</dbReference>
<keyword evidence="8" id="KW-1278">Translocase</keyword>
<dbReference type="Pfam" id="PF13375">
    <property type="entry name" value="RnfC_N"/>
    <property type="match status" value="1"/>
</dbReference>
<keyword evidence="7 8" id="KW-0411">Iron-sulfur</keyword>
<gene>
    <name evidence="8" type="primary">rnfC</name>
    <name evidence="11" type="ORF">BECKTUN1418E_GA0071001_103015</name>
    <name evidence="10" type="ORF">BECKTUN1418F_GA0071002_103015</name>
</gene>
<dbReference type="SUPFAM" id="SSF46548">
    <property type="entry name" value="alpha-helical ferredoxin"/>
    <property type="match status" value="1"/>
</dbReference>
<dbReference type="PANTHER" id="PTHR43034:SF2">
    <property type="entry name" value="ION-TRANSLOCATING OXIDOREDUCTASE COMPLEX SUBUNIT C"/>
    <property type="match status" value="1"/>
</dbReference>
<comment type="similarity">
    <text evidence="8">Belongs to the 4Fe4S bacterial-type ferredoxin family. RnfC subfamily.</text>
</comment>
<feature type="binding site" evidence="8">
    <location>
        <position position="443"/>
    </location>
    <ligand>
        <name>[4Fe-4S] cluster</name>
        <dbReference type="ChEBI" id="CHEBI:49883"/>
        <label>2</label>
    </ligand>
</feature>
<comment type="subunit">
    <text evidence="8">The complex is composed of six subunits: RnfA, RnfB, RnfC, RnfD, RnfE and RnfG.</text>
</comment>
<keyword evidence="2 8" id="KW-0004">4Fe-4S</keyword>
<dbReference type="PROSITE" id="PS00198">
    <property type="entry name" value="4FE4S_FER_1"/>
    <property type="match status" value="1"/>
</dbReference>
<keyword evidence="8" id="KW-0472">Membrane</keyword>
<dbReference type="GO" id="GO:0051539">
    <property type="term" value="F:4 iron, 4 sulfur cluster binding"/>
    <property type="evidence" value="ECO:0007669"/>
    <property type="project" value="UniProtKB-KW"/>
</dbReference>
<feature type="binding site" evidence="8">
    <location>
        <position position="446"/>
    </location>
    <ligand>
        <name>[4Fe-4S] cluster</name>
        <dbReference type="ChEBI" id="CHEBI:49883"/>
        <label>2</label>
    </ligand>
</feature>
<feature type="binding site" evidence="8">
    <location>
        <position position="453"/>
    </location>
    <ligand>
        <name>[4Fe-4S] cluster</name>
        <dbReference type="ChEBI" id="CHEBI:49883"/>
        <label>1</label>
    </ligand>
</feature>
<dbReference type="GO" id="GO:0009055">
    <property type="term" value="F:electron transfer activity"/>
    <property type="evidence" value="ECO:0007669"/>
    <property type="project" value="InterPro"/>
</dbReference>